<reference evidence="2 3" key="1">
    <citation type="submission" date="2016-05" db="EMBL/GenBank/DDBJ databases">
        <title>Genomic and physiological characterization of Planctopirus sp. isolated from fresh water lake.</title>
        <authorList>
            <person name="Subhash Y."/>
            <person name="Ramana C."/>
        </authorList>
    </citation>
    <scope>NUCLEOTIDE SEQUENCE [LARGE SCALE GENOMIC DNA]</scope>
    <source>
        <strain evidence="2 3">JC280</strain>
    </source>
</reference>
<name>A0A1C3EB99_9PLAN</name>
<dbReference type="Proteomes" id="UP000094828">
    <property type="component" value="Unassembled WGS sequence"/>
</dbReference>
<dbReference type="OrthoDB" id="215597at2"/>
<comment type="caution">
    <text evidence="2">The sequence shown here is derived from an EMBL/GenBank/DDBJ whole genome shotgun (WGS) entry which is preliminary data.</text>
</comment>
<protein>
    <recommendedName>
        <fullName evidence="4">DUF4149 domain-containing protein</fullName>
    </recommendedName>
</protein>
<feature type="transmembrane region" description="Helical" evidence="1">
    <location>
        <begin position="20"/>
        <end position="40"/>
    </location>
</feature>
<dbReference type="EMBL" id="LYDR01000108">
    <property type="protein sequence ID" value="ODA30537.1"/>
    <property type="molecule type" value="Genomic_DNA"/>
</dbReference>
<gene>
    <name evidence="2" type="ORF">A6X21_05765</name>
</gene>
<evidence type="ECO:0000256" key="1">
    <source>
        <dbReference type="SAM" id="Phobius"/>
    </source>
</evidence>
<evidence type="ECO:0008006" key="4">
    <source>
        <dbReference type="Google" id="ProtNLM"/>
    </source>
</evidence>
<keyword evidence="3" id="KW-1185">Reference proteome</keyword>
<dbReference type="AlphaFoldDB" id="A0A1C3EB99"/>
<keyword evidence="1" id="KW-0472">Membrane</keyword>
<proteinExistence type="predicted"/>
<evidence type="ECO:0000313" key="2">
    <source>
        <dbReference type="EMBL" id="ODA30537.1"/>
    </source>
</evidence>
<organism evidence="2 3">
    <name type="scientific">Planctopirus hydrillae</name>
    <dbReference type="NCBI Taxonomy" id="1841610"/>
    <lineage>
        <taxon>Bacteria</taxon>
        <taxon>Pseudomonadati</taxon>
        <taxon>Planctomycetota</taxon>
        <taxon>Planctomycetia</taxon>
        <taxon>Planctomycetales</taxon>
        <taxon>Planctomycetaceae</taxon>
        <taxon>Planctopirus</taxon>
    </lineage>
</organism>
<sequence>MSACGGQPRWIEQTASAARFLTSFWLGAAALFVAAGVREVTTPELSDAVKDLLVSRRFPVFYGFQWVCLAGAIGCAGVLCCFRKWGRDRVIFGLVLLAGALAVGDYVLVYRPLLELITPPGQPRCDAFESLHKTSEIVNSVGWLLVFAAACLLHACPQAFGCHLPGGSQLVDLQTRPKSPT</sequence>
<evidence type="ECO:0000313" key="3">
    <source>
        <dbReference type="Proteomes" id="UP000094828"/>
    </source>
</evidence>
<keyword evidence="1" id="KW-0812">Transmembrane</keyword>
<feature type="transmembrane region" description="Helical" evidence="1">
    <location>
        <begin position="60"/>
        <end position="82"/>
    </location>
</feature>
<dbReference type="RefSeq" id="WP_068848347.1">
    <property type="nucleotide sequence ID" value="NZ_LYDR01000108.1"/>
</dbReference>
<feature type="transmembrane region" description="Helical" evidence="1">
    <location>
        <begin position="89"/>
        <end position="109"/>
    </location>
</feature>
<keyword evidence="1" id="KW-1133">Transmembrane helix</keyword>
<accession>A0A1C3EB99</accession>